<keyword evidence="1" id="KW-0812">Transmembrane</keyword>
<sequence length="282" mass="31871">MKVEDIKAYLESGILELYVLGDVSAEEKLQVETLAAQYPVVRQELDEIERSLEQYANQHAITPSENLQNKILNSTLVNLGDDRSFTKPRKHSDEEIYEDDNIVNMPQRQNAFFKYAFAACLALLLVSVYAIYNLYSKLQDTNTQLTAMQLDRQRIANQVNLRDQELEMYQDTAFKVLRLQGTAKTPQSAMIVAWNPSSQKVMVDMRSMKLPTHDKEHQYQLWALVDGKPVDIGVFDLPANDSAAVVKEMKPIAAAQAFAVTLEPRGGSINPTLDQMVVLGKF</sequence>
<keyword evidence="1" id="KW-0472">Membrane</keyword>
<protein>
    <submittedName>
        <fullName evidence="3">Anti-sigma factor</fullName>
    </submittedName>
</protein>
<dbReference type="Proteomes" id="UP000320042">
    <property type="component" value="Unassembled WGS sequence"/>
</dbReference>
<dbReference type="InterPro" id="IPR018764">
    <property type="entry name" value="RskA_C"/>
</dbReference>
<dbReference type="OrthoDB" id="1420916at2"/>
<comment type="caution">
    <text evidence="3">The sequence shown here is derived from an EMBL/GenBank/DDBJ whole genome shotgun (WGS) entry which is preliminary data.</text>
</comment>
<evidence type="ECO:0000313" key="3">
    <source>
        <dbReference type="EMBL" id="TWR30317.1"/>
    </source>
</evidence>
<gene>
    <name evidence="3" type="ORF">FPZ43_05090</name>
</gene>
<evidence type="ECO:0000259" key="2">
    <source>
        <dbReference type="Pfam" id="PF10099"/>
    </source>
</evidence>
<feature type="domain" description="Anti-sigma K factor RskA C-terminal" evidence="2">
    <location>
        <begin position="118"/>
        <end position="272"/>
    </location>
</feature>
<dbReference type="GO" id="GO:0005886">
    <property type="term" value="C:plasma membrane"/>
    <property type="evidence" value="ECO:0007669"/>
    <property type="project" value="InterPro"/>
</dbReference>
<dbReference type="GO" id="GO:0006417">
    <property type="term" value="P:regulation of translation"/>
    <property type="evidence" value="ECO:0007669"/>
    <property type="project" value="TreeGrafter"/>
</dbReference>
<proteinExistence type="predicted"/>
<keyword evidence="1" id="KW-1133">Transmembrane helix</keyword>
<dbReference type="AlphaFoldDB" id="A0A563UG52"/>
<accession>A0A563UG52</accession>
<dbReference type="InterPro" id="IPR051474">
    <property type="entry name" value="Anti-sigma-K/W_factor"/>
</dbReference>
<dbReference type="EMBL" id="VOEJ01000002">
    <property type="protein sequence ID" value="TWR30317.1"/>
    <property type="molecule type" value="Genomic_DNA"/>
</dbReference>
<dbReference type="PANTHER" id="PTHR37461">
    <property type="entry name" value="ANTI-SIGMA-K FACTOR RSKA"/>
    <property type="match status" value="1"/>
</dbReference>
<feature type="transmembrane region" description="Helical" evidence="1">
    <location>
        <begin position="115"/>
        <end position="135"/>
    </location>
</feature>
<evidence type="ECO:0000256" key="1">
    <source>
        <dbReference type="SAM" id="Phobius"/>
    </source>
</evidence>
<reference evidence="3 4" key="1">
    <citation type="submission" date="2019-07" db="EMBL/GenBank/DDBJ databases">
        <authorList>
            <person name="Kim J."/>
        </authorList>
    </citation>
    <scope>NUCLEOTIDE SEQUENCE [LARGE SCALE GENOMIC DNA]</scope>
    <source>
        <strain evidence="4">dk17</strain>
    </source>
</reference>
<dbReference type="PANTHER" id="PTHR37461:SF1">
    <property type="entry name" value="ANTI-SIGMA-K FACTOR RSKA"/>
    <property type="match status" value="1"/>
</dbReference>
<organism evidence="3 4">
    <name type="scientific">Mucilaginibacter pallidiroseus</name>
    <dbReference type="NCBI Taxonomy" id="2599295"/>
    <lineage>
        <taxon>Bacteria</taxon>
        <taxon>Pseudomonadati</taxon>
        <taxon>Bacteroidota</taxon>
        <taxon>Sphingobacteriia</taxon>
        <taxon>Sphingobacteriales</taxon>
        <taxon>Sphingobacteriaceae</taxon>
        <taxon>Mucilaginibacter</taxon>
    </lineage>
</organism>
<keyword evidence="4" id="KW-1185">Reference proteome</keyword>
<dbReference type="Pfam" id="PF10099">
    <property type="entry name" value="RskA_C"/>
    <property type="match status" value="1"/>
</dbReference>
<dbReference type="GO" id="GO:0016989">
    <property type="term" value="F:sigma factor antagonist activity"/>
    <property type="evidence" value="ECO:0007669"/>
    <property type="project" value="TreeGrafter"/>
</dbReference>
<name>A0A563UG52_9SPHI</name>
<evidence type="ECO:0000313" key="4">
    <source>
        <dbReference type="Proteomes" id="UP000320042"/>
    </source>
</evidence>